<keyword evidence="2" id="KW-0808">Transferase</keyword>
<keyword evidence="2" id="KW-0328">Glycosyltransferase</keyword>
<dbReference type="RefSeq" id="WP_260906617.1">
    <property type="nucleotide sequence ID" value="NZ_JAOCZP010000009.1"/>
</dbReference>
<dbReference type="GO" id="GO:0016757">
    <property type="term" value="F:glycosyltransferase activity"/>
    <property type="evidence" value="ECO:0007669"/>
    <property type="project" value="UniProtKB-KW"/>
</dbReference>
<dbReference type="InterPro" id="IPR029044">
    <property type="entry name" value="Nucleotide-diphossugar_trans"/>
</dbReference>
<dbReference type="EMBL" id="JAOCZP010000009">
    <property type="protein sequence ID" value="MCT7377835.1"/>
    <property type="molecule type" value="Genomic_DNA"/>
</dbReference>
<sequence length="314" mass="34249">MAPPPLLIDICICTFRRDVLADALASVAKLDVPHRARLRVIVADNDVKPSARARVHTMAESFPHELLYIHAPARNISIARNACLEAGRGDFLAFIDDDETVTRPWLRHLLDVALATGADAVLGPVRAVYGPDAPGWMRHADSHSTFPVWVKGEIRTGYTCNVLLKASSPLVEGRRFVLSFGRSGGEDTDFFMRLHEAGGKIAYAPKAWVEEVVPENRARFSWLAKRRFRTGQTHGRLLADRSAAGQRLAHVGLASLKAGYCFAVASALCPFPTLRNPSILRGTMHVGVTAGLLGLREIHQYGRVSPAAEHGNAA</sequence>
<dbReference type="SUPFAM" id="SSF53448">
    <property type="entry name" value="Nucleotide-diphospho-sugar transferases"/>
    <property type="match status" value="1"/>
</dbReference>
<organism evidence="2 3">
    <name type="scientific">Chelativorans salis</name>
    <dbReference type="NCBI Taxonomy" id="2978478"/>
    <lineage>
        <taxon>Bacteria</taxon>
        <taxon>Pseudomonadati</taxon>
        <taxon>Pseudomonadota</taxon>
        <taxon>Alphaproteobacteria</taxon>
        <taxon>Hyphomicrobiales</taxon>
        <taxon>Phyllobacteriaceae</taxon>
        <taxon>Chelativorans</taxon>
    </lineage>
</organism>
<proteinExistence type="predicted"/>
<dbReference type="Proteomes" id="UP001320831">
    <property type="component" value="Unassembled WGS sequence"/>
</dbReference>
<dbReference type="PANTHER" id="PTHR43685:SF2">
    <property type="entry name" value="GLYCOSYLTRANSFERASE 2-LIKE DOMAIN-CONTAINING PROTEIN"/>
    <property type="match status" value="1"/>
</dbReference>
<protein>
    <submittedName>
        <fullName evidence="2">Glycosyltransferase</fullName>
        <ecNumber evidence="2">2.4.-.-</ecNumber>
    </submittedName>
</protein>
<dbReference type="InterPro" id="IPR001173">
    <property type="entry name" value="Glyco_trans_2-like"/>
</dbReference>
<evidence type="ECO:0000259" key="1">
    <source>
        <dbReference type="Pfam" id="PF00535"/>
    </source>
</evidence>
<dbReference type="PANTHER" id="PTHR43685">
    <property type="entry name" value="GLYCOSYLTRANSFERASE"/>
    <property type="match status" value="1"/>
</dbReference>
<evidence type="ECO:0000313" key="3">
    <source>
        <dbReference type="Proteomes" id="UP001320831"/>
    </source>
</evidence>
<evidence type="ECO:0000313" key="2">
    <source>
        <dbReference type="EMBL" id="MCT7377835.1"/>
    </source>
</evidence>
<feature type="domain" description="Glycosyltransferase 2-like" evidence="1">
    <location>
        <begin position="10"/>
        <end position="148"/>
    </location>
</feature>
<reference evidence="2 3" key="1">
    <citation type="submission" date="2022-09" db="EMBL/GenBank/DDBJ databases">
        <title>Chelativorans salina sp. nov., a novel slightly halophilic bacterium isolated from a saline lake sediment enrichment.</title>
        <authorList>
            <person name="Gao L."/>
            <person name="Fang B.-Z."/>
            <person name="Li W.-J."/>
        </authorList>
    </citation>
    <scope>NUCLEOTIDE SEQUENCE [LARGE SCALE GENOMIC DNA]</scope>
    <source>
        <strain evidence="2 3">EGI FJ00035</strain>
    </source>
</reference>
<dbReference type="Pfam" id="PF00535">
    <property type="entry name" value="Glycos_transf_2"/>
    <property type="match status" value="1"/>
</dbReference>
<gene>
    <name evidence="2" type="ORF">N5A92_22695</name>
</gene>
<comment type="caution">
    <text evidence="2">The sequence shown here is derived from an EMBL/GenBank/DDBJ whole genome shotgun (WGS) entry which is preliminary data.</text>
</comment>
<dbReference type="Gene3D" id="3.90.550.10">
    <property type="entry name" value="Spore Coat Polysaccharide Biosynthesis Protein SpsA, Chain A"/>
    <property type="match status" value="1"/>
</dbReference>
<accession>A0ABT2LTH8</accession>
<dbReference type="EC" id="2.4.-.-" evidence="2"/>
<name>A0ABT2LTH8_9HYPH</name>
<keyword evidence="3" id="KW-1185">Reference proteome</keyword>
<dbReference type="InterPro" id="IPR050834">
    <property type="entry name" value="Glycosyltransf_2"/>
</dbReference>